<evidence type="ECO:0000313" key="2">
    <source>
        <dbReference type="EMBL" id="AQQ16153.1"/>
    </source>
</evidence>
<dbReference type="RefSeq" id="WP_095660744.1">
    <property type="nucleotide sequence ID" value="NZ_CP019688.1"/>
</dbReference>
<dbReference type="CDD" id="cd21904">
    <property type="entry name" value="TtfA-like"/>
    <property type="match status" value="1"/>
</dbReference>
<gene>
    <name evidence="2" type="ORF">CGLAU_11095</name>
</gene>
<accession>A0A1Q2HZ91</accession>
<dbReference type="InterPro" id="IPR049726">
    <property type="entry name" value="TtfA-like_core"/>
</dbReference>
<dbReference type="AlphaFoldDB" id="A0A1Q2HZ91"/>
<feature type="region of interest" description="Disordered" evidence="1">
    <location>
        <begin position="275"/>
        <end position="317"/>
    </location>
</feature>
<proteinExistence type="predicted"/>
<organism evidence="2 3">
    <name type="scientific">Corynebacterium glaucum</name>
    <dbReference type="NCBI Taxonomy" id="187491"/>
    <lineage>
        <taxon>Bacteria</taxon>
        <taxon>Bacillati</taxon>
        <taxon>Actinomycetota</taxon>
        <taxon>Actinomycetes</taxon>
        <taxon>Mycobacteriales</taxon>
        <taxon>Corynebacteriaceae</taxon>
        <taxon>Corynebacterium</taxon>
    </lineage>
</organism>
<evidence type="ECO:0000256" key="1">
    <source>
        <dbReference type="SAM" id="MobiDB-lite"/>
    </source>
</evidence>
<evidence type="ECO:0000313" key="3">
    <source>
        <dbReference type="Proteomes" id="UP000217209"/>
    </source>
</evidence>
<sequence>MAYLIICLAIVLLIAGVWLWVSDSSAPNRGRKSWAEANGFSYVKQDTSLVDEWQRGAAATGSAITNVATGNWGGHETVVADVGPTTVVAMSTGAVSDVVVDMRRDGFDAASSEDLVEVAKAGDFAVFGTDAGVAQRFVDKRVRDALDLLPATVVAVWFESEWVLAEVGEGVQLGEWEAAFEPLARLADAARTLPPANPQPLAVPFPTRDIPDAPEPEPKLVVAPVEAEVEEPLNTPKVQRPEEPLALPTRTTGAVRGPAQEHALGGDQVSAIADGIAETAHNPSDLTRARRTMAPPSIFGSTENATEMPSPKEPTDE</sequence>
<feature type="region of interest" description="Disordered" evidence="1">
    <location>
        <begin position="197"/>
        <end position="217"/>
    </location>
</feature>
<reference evidence="2 3" key="1">
    <citation type="submission" date="2016-12" db="EMBL/GenBank/DDBJ databases">
        <authorList>
            <person name="Song W.-J."/>
            <person name="Kurnit D.M."/>
        </authorList>
    </citation>
    <scope>NUCLEOTIDE SEQUENCE [LARGE SCALE GENOMIC DNA]</scope>
    <source>
        <strain evidence="2 3">DSM 30827</strain>
    </source>
</reference>
<keyword evidence="3" id="KW-1185">Reference proteome</keyword>
<dbReference type="KEGG" id="cgv:CGLAU_11095"/>
<dbReference type="EMBL" id="CP019688">
    <property type="protein sequence ID" value="AQQ16153.1"/>
    <property type="molecule type" value="Genomic_DNA"/>
</dbReference>
<evidence type="ECO:0008006" key="4">
    <source>
        <dbReference type="Google" id="ProtNLM"/>
    </source>
</evidence>
<name>A0A1Q2HZ91_9CORY</name>
<feature type="region of interest" description="Disordered" evidence="1">
    <location>
        <begin position="231"/>
        <end position="253"/>
    </location>
</feature>
<dbReference type="Proteomes" id="UP000217209">
    <property type="component" value="Chromosome"/>
</dbReference>
<dbReference type="OrthoDB" id="4427386at2"/>
<protein>
    <recommendedName>
        <fullName evidence="4">Secreted protein</fullName>
    </recommendedName>
</protein>